<keyword evidence="3" id="KW-1185">Reference proteome</keyword>
<organism evidence="2 3">
    <name type="scientific">Saccharothrix xinjiangensis</name>
    <dbReference type="NCBI Taxonomy" id="204798"/>
    <lineage>
        <taxon>Bacteria</taxon>
        <taxon>Bacillati</taxon>
        <taxon>Actinomycetota</taxon>
        <taxon>Actinomycetes</taxon>
        <taxon>Pseudonocardiales</taxon>
        <taxon>Pseudonocardiaceae</taxon>
        <taxon>Saccharothrix</taxon>
    </lineage>
</organism>
<reference evidence="3" key="1">
    <citation type="journal article" date="2019" name="Int. J. Syst. Evol. Microbiol.">
        <title>The Global Catalogue of Microorganisms (GCM) 10K type strain sequencing project: providing services to taxonomists for standard genome sequencing and annotation.</title>
        <authorList>
            <consortium name="The Broad Institute Genomics Platform"/>
            <consortium name="The Broad Institute Genome Sequencing Center for Infectious Disease"/>
            <person name="Wu L."/>
            <person name="Ma J."/>
        </authorList>
    </citation>
    <scope>NUCLEOTIDE SEQUENCE [LARGE SCALE GENOMIC DNA]</scope>
    <source>
        <strain evidence="3">KCTC 12848</strain>
    </source>
</reference>
<dbReference type="EMBL" id="JBHSJB010000031">
    <property type="protein sequence ID" value="MFC5058155.1"/>
    <property type="molecule type" value="Genomic_DNA"/>
</dbReference>
<feature type="transmembrane region" description="Helical" evidence="1">
    <location>
        <begin position="80"/>
        <end position="100"/>
    </location>
</feature>
<dbReference type="Proteomes" id="UP001595833">
    <property type="component" value="Unassembled WGS sequence"/>
</dbReference>
<comment type="caution">
    <text evidence="2">The sequence shown here is derived from an EMBL/GenBank/DDBJ whole genome shotgun (WGS) entry which is preliminary data.</text>
</comment>
<proteinExistence type="predicted"/>
<keyword evidence="1" id="KW-0812">Transmembrane</keyword>
<keyword evidence="1" id="KW-0472">Membrane</keyword>
<gene>
    <name evidence="2" type="ORF">ACFPFM_30965</name>
</gene>
<evidence type="ECO:0000313" key="3">
    <source>
        <dbReference type="Proteomes" id="UP001595833"/>
    </source>
</evidence>
<protein>
    <submittedName>
        <fullName evidence="2">Uncharacterized protein</fullName>
    </submittedName>
</protein>
<keyword evidence="1" id="KW-1133">Transmembrane helix</keyword>
<evidence type="ECO:0000313" key="2">
    <source>
        <dbReference type="EMBL" id="MFC5058155.1"/>
    </source>
</evidence>
<feature type="transmembrane region" description="Helical" evidence="1">
    <location>
        <begin position="112"/>
        <end position="130"/>
    </location>
</feature>
<evidence type="ECO:0000256" key="1">
    <source>
        <dbReference type="SAM" id="Phobius"/>
    </source>
</evidence>
<feature type="transmembrane region" description="Helical" evidence="1">
    <location>
        <begin position="50"/>
        <end position="68"/>
    </location>
</feature>
<accession>A0ABV9Y669</accession>
<dbReference type="RefSeq" id="WP_344037617.1">
    <property type="nucleotide sequence ID" value="NZ_BAAAKE010000008.1"/>
</dbReference>
<sequence length="151" mass="16913">MSYYDDDDDDAHDGDSYNDHSGWTYNSVQARNIYGGIHHHSADSSVDAGVYFYPGIIAALAAALFLVASSYAQIFLNLDLAIWEWFKLAGSSLLVIPVFYATERGFHGDVFSPLRLFLAVVIIVAAFVYGTDWPPTRGFAEFIGNWLVWRF</sequence>
<name>A0ABV9Y669_9PSEU</name>